<feature type="compositionally biased region" description="Low complexity" evidence="1">
    <location>
        <begin position="631"/>
        <end position="649"/>
    </location>
</feature>
<gene>
    <name evidence="2" type="ORF">MHUMG1_09015</name>
</gene>
<feature type="compositionally biased region" description="Polar residues" evidence="1">
    <location>
        <begin position="1853"/>
        <end position="1863"/>
    </location>
</feature>
<evidence type="ECO:0000313" key="3">
    <source>
        <dbReference type="Proteomes" id="UP000764110"/>
    </source>
</evidence>
<feature type="compositionally biased region" description="Basic and acidic residues" evidence="1">
    <location>
        <begin position="613"/>
        <end position="628"/>
    </location>
</feature>
<feature type="compositionally biased region" description="Basic and acidic residues" evidence="1">
    <location>
        <begin position="1972"/>
        <end position="1985"/>
    </location>
</feature>
<feature type="region of interest" description="Disordered" evidence="1">
    <location>
        <begin position="2233"/>
        <end position="2291"/>
    </location>
</feature>
<feature type="compositionally biased region" description="Basic and acidic residues" evidence="1">
    <location>
        <begin position="209"/>
        <end position="233"/>
    </location>
</feature>
<feature type="region of interest" description="Disordered" evidence="1">
    <location>
        <begin position="525"/>
        <end position="666"/>
    </location>
</feature>
<feature type="compositionally biased region" description="Low complexity" evidence="1">
    <location>
        <begin position="2276"/>
        <end position="2289"/>
    </location>
</feature>
<keyword evidence="3" id="KW-1185">Reference proteome</keyword>
<evidence type="ECO:0000256" key="1">
    <source>
        <dbReference type="SAM" id="MobiDB-lite"/>
    </source>
</evidence>
<feature type="compositionally biased region" description="Polar residues" evidence="1">
    <location>
        <begin position="1669"/>
        <end position="1684"/>
    </location>
</feature>
<feature type="region of interest" description="Disordered" evidence="1">
    <location>
        <begin position="773"/>
        <end position="852"/>
    </location>
</feature>
<feature type="compositionally biased region" description="Polar residues" evidence="1">
    <location>
        <begin position="1371"/>
        <end position="1380"/>
    </location>
</feature>
<feature type="region of interest" description="Disordered" evidence="1">
    <location>
        <begin position="2329"/>
        <end position="2614"/>
    </location>
</feature>
<sequence>MFVPSYENQWALAGRWFAEWLNPTAPAASGARPAILSSLNPLSPQTPTGSSAYQVNVNRTKTKKWVEAKVQSYDGDDWGADEYDDEESEEDVPQPWPKTSARAAGTREATLPSLQTQQSSENWTPTSQPKSTTLTPPVVSGPSDSGFPHTEAEVMVPPRVFNTVHGVGNRFNHSEKANDNQAPDLAGPEQVNPPSFVPSSDIYGCLGKASEKERRSPSSADARPDSIGRDETFHLGNRTEMSGRNADYDDRQTSLSPKLPDLARMSAFGTDFFSTGSVDSSKDEPASRHDTESGSLSNPSTTKAEVVPQASQPAVEVPTKEKTAVVETPTQEYEDKKTANGELYQVESLPTMASPVYANTDDSEAAEIKTPASPTANAAPRKLSKDTIPVLHPSSDMDIIAPLRTPSPRGPAPPAPETPESPPGAAGAPLAAAIKPTDHGSGVNFEPNRIQRETTFSTAASSPVKDNDVLSDEILKSLNPVGGSTQEFNRAPSHSSQSSSIPAGRDSSYTLRDYRSYWAATEDKAKSLESSASFPAIPELPDAQNEPASQSTASSADKASEPVVSPQSPELRRRFSWEGENTSLAPTQQSPTDSQLSATQTRGMVVEQLAGDVKPEVDNKQLKHRPSDAAHVSPQVSSGSSGHSPRGQQAAVDESCPLSPVSDNAAAGAYANNGLSQAFEKPASSLVSAVTTADDQPVLALQTSPSATPPPVSPVSQQAQPQTMSFREIMSLNSSIERIAKYNETRDIFSSTDSGLATWLIYLKAQHPDISTSGPLFGAQGPRQAPQGASAANPVTGTQPNPAQQPYYQQYLNASSPTASGSPPNRSRLGGLPIPSQVSGSTFGHSGNQIGTKSKEFMHSAGKMGKGLLSKGRSKLRGTGDKDEYLSESEADQARTKPKSKTKGKADRRSSWGLMLGSKPRPEEAAPQANANAASSSNSHLHATQQRAAPDVASSSMAPQIPPVAHAAPLSPLNPAAHSEYIPEWRSVAIDSATTHPAVALRQPVPPAQARSSHPSRATIGLRKLEIPKLPSLTANGATTAPALSLPRASRGQPAGDDARGLHTAATERAGHEWAMMSHDHGHQQIHQQPNSQQSQVSRAASGIEQSSNIPIPPEPEAEPKRSSSFIGLPPIRRSSTFGLTPKSKARRATDRFPIDDDDDDDDDPSSHASIADAPANPPAPQVANNHPADAITVPSQHIKDEKAGMDIPRSEAALDGPHADVARRLQHPPQPQAPFAMGPKQQPQIKTETPQTQNPQSSRPWMHHTHQAPFSGQWKLEESRLSEPLNPVSKNRPGTAGSQQQIMYGFDKETGISFPEFNLPRPGQDPTHQPPQHPIPNPMAPPPPRQRSDVPPSSAQRWPELFAYPPDQRPGSNFRNSGQPYHPPYQKALARDDFVMPRAQAGEFAIPGVVPPDEDRGRKSRNSGLFKDLGQRIARAASRERRSSMDQRPATNDLRGDGASDSSIGTGELPEQGRRRPSFLFGRSGRAPTDPDPRQHVSTGQEQSFQQEQPPSTPPPGGKRRSLLAGGLGGKLGPSRLSKSPSSNLEQVQVTSPTTQPTEGLSDTTPQKRRFSGISKVSNLLSRNKHESKPSLSQLQPEVESLEPPAPAFKLLGRPSTANSAASSQERRADESPDRRGRRPSMSDLISGILGKRPASKTGEAVEALDSQVLSQHQMSMQPQSADIQEHRIAQPEQHERRYPHSPDQVNMPPRHVDAPGLLKGDDSQAEVLPAGNQAHLQLQSLGSPQPTPFQQRQSPAADQSKPWPPSMGSGQPRGVSGSDQPRRHYSPAAAGEPSPVPTHQHGSQQSMGFMGQSDGMQPPAMNIDPSIRFVRPSQPSPLGLVPRNFREQTEPDSASAVQSGQRIDGENPIERQEEPRVSSPVARSTEQQQAVSGESHSQPDREPHSPGPADGEIIRISTVSPDLSTTSDWKAKEHHEDAHPNEARNDSIDLSDERDFTVVRQSKQPALKEMSQREPPRGTDLVDKTVPVAPIVQQTVAPPQSSPQQLQTAREPMISPGESQKLHVLQGPAKENRQSPRQDTRTEQLHGLGLQMPHPGQQAGPQYSKYPVHAQQLQQIQPGQQQPQRMQQPYSGMPPQAGGPPGAPGPATQFGMPNHQYPIQQDPRFHSPQTQQTKVPQKESPGSRWKGLTKRMSEQMSQLGHHDTAQQKPEKTERSSGNKLLGAFKRNSKQSDTQQPGPIHGGATNHPTGQWQNAQHQPYQLYWGQQGIENLKQPGQHQPLDPSSIPMPPSQGHSFYAPAPVAVTPGHQAPRENPTQQARPQPEAEPQYDYVPIPQGYAAVHGEGMVLPTAYNVGRQFPQMNLIQMQQHYGQHSPRMPHQPQSRQQPKQAASPLASQYSSPRRDSGSSSGIVQSPSAPSVPSPDGQPRSVRLDNLRSNTASITPPVHLRDSPVVTAPQSQEGDPPQPQPQRSSTRLSTPHINSNMPSNSPSDTGSVSQQSKSPTPQAESAIRVEPTPETEDKATTCPANNNDLGVDIAKAKQHHDDDIYDATPRLAKAENDEESKVHEISRKVSEDSLSEKSKSKKVPKTTTQFTAELEDTAGAHQRRVRLASQEEKIWIDPQDDPNYLPQMSATSYPGQEWNPYGDPDFLED</sequence>
<name>A0A9P8M3K2_9HYPO</name>
<feature type="compositionally biased region" description="Polar residues" evidence="1">
    <location>
        <begin position="1919"/>
        <end position="1930"/>
    </location>
</feature>
<feature type="compositionally biased region" description="Polar residues" evidence="1">
    <location>
        <begin position="546"/>
        <end position="557"/>
    </location>
</feature>
<feature type="compositionally biased region" description="Polar residues" evidence="1">
    <location>
        <begin position="112"/>
        <end position="135"/>
    </location>
</feature>
<feature type="compositionally biased region" description="Basic and acidic residues" evidence="1">
    <location>
        <begin position="1931"/>
        <end position="1959"/>
    </location>
</feature>
<feature type="region of interest" description="Disordered" evidence="1">
    <location>
        <begin position="1003"/>
        <end position="1060"/>
    </location>
</feature>
<dbReference type="Proteomes" id="UP000764110">
    <property type="component" value="Unassembled WGS sequence"/>
</dbReference>
<feature type="compositionally biased region" description="Low complexity" evidence="1">
    <location>
        <begin position="1548"/>
        <end position="1559"/>
    </location>
</feature>
<feature type="compositionally biased region" description="Polar residues" evidence="1">
    <location>
        <begin position="940"/>
        <end position="958"/>
    </location>
</feature>
<feature type="compositionally biased region" description="Acidic residues" evidence="1">
    <location>
        <begin position="74"/>
        <end position="92"/>
    </location>
</feature>
<feature type="compositionally biased region" description="Basic and acidic residues" evidence="1">
    <location>
        <begin position="280"/>
        <end position="292"/>
    </location>
</feature>
<proteinExistence type="predicted"/>
<organism evidence="2 3">
    <name type="scientific">Metarhizium humberi</name>
    <dbReference type="NCBI Taxonomy" id="2596975"/>
    <lineage>
        <taxon>Eukaryota</taxon>
        <taxon>Fungi</taxon>
        <taxon>Dikarya</taxon>
        <taxon>Ascomycota</taxon>
        <taxon>Pezizomycotina</taxon>
        <taxon>Sordariomycetes</taxon>
        <taxon>Hypocreomycetidae</taxon>
        <taxon>Hypocreales</taxon>
        <taxon>Clavicipitaceae</taxon>
        <taxon>Metarhizium</taxon>
    </lineage>
</organism>
<feature type="region of interest" description="Disordered" evidence="1">
    <location>
        <begin position="166"/>
        <end position="347"/>
    </location>
</feature>
<feature type="compositionally biased region" description="Low complexity" evidence="1">
    <location>
        <begin position="799"/>
        <end position="811"/>
    </location>
</feature>
<accession>A0A9P8M3K2</accession>
<feature type="compositionally biased region" description="Pro residues" evidence="1">
    <location>
        <begin position="1329"/>
        <end position="1346"/>
    </location>
</feature>
<protein>
    <submittedName>
        <fullName evidence="2">Uncharacterized protein</fullName>
    </submittedName>
</protein>
<feature type="compositionally biased region" description="Polar residues" evidence="1">
    <location>
        <begin position="293"/>
        <end position="303"/>
    </location>
</feature>
<feature type="compositionally biased region" description="Polar residues" evidence="1">
    <location>
        <begin position="812"/>
        <end position="825"/>
    </location>
</feature>
<feature type="compositionally biased region" description="Basic and acidic residues" evidence="1">
    <location>
        <begin position="2517"/>
        <end position="2543"/>
    </location>
</feature>
<evidence type="ECO:0000313" key="2">
    <source>
        <dbReference type="EMBL" id="KAH0593293.1"/>
    </source>
</evidence>
<feature type="region of interest" description="Disordered" evidence="1">
    <location>
        <begin position="361"/>
        <end position="507"/>
    </location>
</feature>
<feature type="compositionally biased region" description="Low complexity" evidence="1">
    <location>
        <begin position="1085"/>
        <end position="1098"/>
    </location>
</feature>
<feature type="compositionally biased region" description="Basic and acidic residues" evidence="1">
    <location>
        <begin position="2032"/>
        <end position="2046"/>
    </location>
</feature>
<feature type="compositionally biased region" description="Low complexity" evidence="1">
    <location>
        <begin position="2073"/>
        <end position="2098"/>
    </location>
</feature>
<feature type="region of interest" description="Disordered" evidence="1">
    <location>
        <begin position="1079"/>
        <end position="2213"/>
    </location>
</feature>
<feature type="compositionally biased region" description="Polar residues" evidence="1">
    <location>
        <begin position="2432"/>
        <end position="2468"/>
    </location>
</feature>
<comment type="caution">
    <text evidence="2">The sequence shown here is derived from an EMBL/GenBank/DDBJ whole genome shotgun (WGS) entry which is preliminary data.</text>
</comment>
<feature type="compositionally biased region" description="Polar residues" evidence="1">
    <location>
        <begin position="1736"/>
        <end position="1759"/>
    </location>
</feature>
<reference evidence="2 3" key="1">
    <citation type="submission" date="2020-07" db="EMBL/GenBank/DDBJ databases">
        <title>Metarhizium humberi genome.</title>
        <authorList>
            <person name="Lysoe E."/>
        </authorList>
    </citation>
    <scope>NUCLEOTIDE SEQUENCE [LARGE SCALE GENOMIC DNA]</scope>
    <source>
        <strain evidence="2 3">ESALQ1638</strain>
    </source>
</reference>
<feature type="region of interest" description="Disordered" evidence="1">
    <location>
        <begin position="697"/>
        <end position="718"/>
    </location>
</feature>
<feature type="compositionally biased region" description="Polar residues" evidence="1">
    <location>
        <begin position="1994"/>
        <end position="2010"/>
    </location>
</feature>
<feature type="compositionally biased region" description="Low complexity" evidence="1">
    <location>
        <begin position="423"/>
        <end position="433"/>
    </location>
</feature>
<feature type="compositionally biased region" description="Basic and acidic residues" evidence="1">
    <location>
        <begin position="2162"/>
        <end position="2178"/>
    </location>
</feature>
<feature type="region of interest" description="Disordered" evidence="1">
    <location>
        <begin position="864"/>
        <end position="976"/>
    </location>
</feature>
<feature type="compositionally biased region" description="Low complexity" evidence="1">
    <location>
        <begin position="1499"/>
        <end position="1511"/>
    </location>
</feature>
<dbReference type="EMBL" id="JACEFI010000022">
    <property type="protein sequence ID" value="KAH0593293.1"/>
    <property type="molecule type" value="Genomic_DNA"/>
</dbReference>
<feature type="region of interest" description="Disordered" evidence="1">
    <location>
        <begin position="68"/>
        <end position="150"/>
    </location>
</feature>
<feature type="compositionally biased region" description="Basic and acidic residues" evidence="1">
    <location>
        <begin position="1626"/>
        <end position="1636"/>
    </location>
</feature>
<feature type="compositionally biased region" description="Basic and acidic residues" evidence="1">
    <location>
        <begin position="1685"/>
        <end position="1702"/>
    </location>
</feature>
<feature type="compositionally biased region" description="Polar residues" evidence="1">
    <location>
        <begin position="579"/>
        <end position="602"/>
    </location>
</feature>
<feature type="compositionally biased region" description="Polar residues" evidence="1">
    <location>
        <begin position="2341"/>
        <end position="2350"/>
    </location>
</feature>
<feature type="compositionally biased region" description="Polar residues" evidence="1">
    <location>
        <begin position="836"/>
        <end position="852"/>
    </location>
</feature>
<feature type="compositionally biased region" description="Pro residues" evidence="1">
    <location>
        <begin position="408"/>
        <end position="422"/>
    </location>
</feature>
<feature type="compositionally biased region" description="Low complexity" evidence="1">
    <location>
        <begin position="929"/>
        <end position="939"/>
    </location>
</feature>
<feature type="compositionally biased region" description="Polar residues" evidence="1">
    <location>
        <begin position="1242"/>
        <end position="1260"/>
    </location>
</feature>
<feature type="compositionally biased region" description="Polar residues" evidence="1">
    <location>
        <begin position="1883"/>
        <end position="1898"/>
    </location>
</feature>
<feature type="compositionally biased region" description="Low complexity" evidence="1">
    <location>
        <begin position="2357"/>
        <end position="2384"/>
    </location>
</feature>
<feature type="compositionally biased region" description="Basic and acidic residues" evidence="1">
    <location>
        <begin position="1865"/>
        <end position="1878"/>
    </location>
</feature>